<evidence type="ECO:0000313" key="1">
    <source>
        <dbReference type="EMBL" id="KIK57102.1"/>
    </source>
</evidence>
<sequence>MNPPPNSTFPNPLCDVWIALIENTLLLVLGASRSQLMAYFPRIPAVLFFTYHGTLPSSNPTNLIILLGPGFYHISRSIQSSVPGLVARLPSLTTIDARIHESIWSKRFADHLSPLPSSIQKATISVSDFRVDGTELFRAAFDASASPFTTSFSATFPGLNIGFKGLLADLRFMLGLHRALAAVSFTGGSLVKVDIDNNRLMALDMSGRMSDAQKFLNVLRVGTASRLISLSFGHQNRTYRSNSVSIAVRNLDTPDEFGRFLKEVVYAAPGLKSLNIHVAELSVNEATPWTDGIRALGDLRELVRVSITHPRPLMLLDADIARFLSSWTCAEHISLNPKPSHAFPHVQRVLTTNALEGITQRFPHSLRYLGLYLNADEAPVVGFSGVTPQRGLAVLELGIQSSNYQRAQEVVRMAQTLFPDARVAQV</sequence>
<keyword evidence="2" id="KW-1185">Reference proteome</keyword>
<name>A0A0D0CG41_9AGAR</name>
<dbReference type="OrthoDB" id="2883604at2759"/>
<evidence type="ECO:0000313" key="2">
    <source>
        <dbReference type="Proteomes" id="UP000053593"/>
    </source>
</evidence>
<proteinExistence type="predicted"/>
<accession>A0A0D0CG41</accession>
<dbReference type="AlphaFoldDB" id="A0A0D0CG41"/>
<organism evidence="1 2">
    <name type="scientific">Collybiopsis luxurians FD-317 M1</name>
    <dbReference type="NCBI Taxonomy" id="944289"/>
    <lineage>
        <taxon>Eukaryota</taxon>
        <taxon>Fungi</taxon>
        <taxon>Dikarya</taxon>
        <taxon>Basidiomycota</taxon>
        <taxon>Agaricomycotina</taxon>
        <taxon>Agaricomycetes</taxon>
        <taxon>Agaricomycetidae</taxon>
        <taxon>Agaricales</taxon>
        <taxon>Marasmiineae</taxon>
        <taxon>Omphalotaceae</taxon>
        <taxon>Collybiopsis</taxon>
        <taxon>Collybiopsis luxurians</taxon>
    </lineage>
</organism>
<gene>
    <name evidence="1" type="ORF">GYMLUDRAFT_773955</name>
</gene>
<protein>
    <submittedName>
        <fullName evidence="1">Uncharacterized protein</fullName>
    </submittedName>
</protein>
<reference evidence="1 2" key="1">
    <citation type="submission" date="2014-04" db="EMBL/GenBank/DDBJ databases">
        <title>Evolutionary Origins and Diversification of the Mycorrhizal Mutualists.</title>
        <authorList>
            <consortium name="DOE Joint Genome Institute"/>
            <consortium name="Mycorrhizal Genomics Consortium"/>
            <person name="Kohler A."/>
            <person name="Kuo A."/>
            <person name="Nagy L.G."/>
            <person name="Floudas D."/>
            <person name="Copeland A."/>
            <person name="Barry K.W."/>
            <person name="Cichocki N."/>
            <person name="Veneault-Fourrey C."/>
            <person name="LaButti K."/>
            <person name="Lindquist E.A."/>
            <person name="Lipzen A."/>
            <person name="Lundell T."/>
            <person name="Morin E."/>
            <person name="Murat C."/>
            <person name="Riley R."/>
            <person name="Ohm R."/>
            <person name="Sun H."/>
            <person name="Tunlid A."/>
            <person name="Henrissat B."/>
            <person name="Grigoriev I.V."/>
            <person name="Hibbett D.S."/>
            <person name="Martin F."/>
        </authorList>
    </citation>
    <scope>NUCLEOTIDE SEQUENCE [LARGE SCALE GENOMIC DNA]</scope>
    <source>
        <strain evidence="1 2">FD-317 M1</strain>
    </source>
</reference>
<dbReference type="Proteomes" id="UP000053593">
    <property type="component" value="Unassembled WGS sequence"/>
</dbReference>
<dbReference type="HOGENOM" id="CLU_644136_0_0_1"/>
<dbReference type="EMBL" id="KN834793">
    <property type="protein sequence ID" value="KIK57102.1"/>
    <property type="molecule type" value="Genomic_DNA"/>
</dbReference>